<dbReference type="Gene3D" id="3.20.20.100">
    <property type="entry name" value="NADP-dependent oxidoreductase domain"/>
    <property type="match status" value="1"/>
</dbReference>
<keyword evidence="1" id="KW-0560">Oxidoreductase</keyword>
<name>A0A1G4IMM5_9SACH</name>
<feature type="active site" description="Proton donor" evidence="2">
    <location>
        <position position="50"/>
    </location>
</feature>
<gene>
    <name evidence="6" type="ORF">LAMI_0A01860G</name>
</gene>
<reference evidence="6 7" key="1">
    <citation type="submission" date="2016-03" db="EMBL/GenBank/DDBJ databases">
        <authorList>
            <person name="Devillers H."/>
        </authorList>
    </citation>
    <scope>NUCLEOTIDE SEQUENCE [LARGE SCALE GENOMIC DNA]</scope>
    <source>
        <strain evidence="6">CBS 11717</strain>
    </source>
</reference>
<evidence type="ECO:0000256" key="4">
    <source>
        <dbReference type="PIRSR" id="PIRSR000097-3"/>
    </source>
</evidence>
<dbReference type="Proteomes" id="UP000191024">
    <property type="component" value="Chromosome A"/>
</dbReference>
<dbReference type="InterPro" id="IPR018170">
    <property type="entry name" value="Aldo/ket_reductase_CS"/>
</dbReference>
<dbReference type="InterPro" id="IPR023210">
    <property type="entry name" value="NADP_OxRdtase_dom"/>
</dbReference>
<evidence type="ECO:0000256" key="3">
    <source>
        <dbReference type="PIRSR" id="PIRSR000097-2"/>
    </source>
</evidence>
<proteinExistence type="predicted"/>
<dbReference type="AlphaFoldDB" id="A0A1G4IMM5"/>
<dbReference type="SUPFAM" id="SSF51430">
    <property type="entry name" value="NAD(P)-linked oxidoreductase"/>
    <property type="match status" value="1"/>
</dbReference>
<evidence type="ECO:0000259" key="5">
    <source>
        <dbReference type="Pfam" id="PF00248"/>
    </source>
</evidence>
<dbReference type="EMBL" id="LT598462">
    <property type="protein sequence ID" value="SCU77647.1"/>
    <property type="molecule type" value="Genomic_DNA"/>
</dbReference>
<evidence type="ECO:0000313" key="7">
    <source>
        <dbReference type="Proteomes" id="UP000191024"/>
    </source>
</evidence>
<dbReference type="STRING" id="1230905.A0A1G4IMM5"/>
<sequence length="304" mass="33598">MVQPYFTLNTGAKIPAVGLGTFEAGDGDVYPAVMEALKVGYRHIDAAAIYRNEKSVGKAIRDSGVPREELFVTTKLWCTQHKEPEKALDQSLERLGLDYVDLYLIHWPVALKTTSIKDGNMLTVPLRDGARDVDVDWNFVRTWELVQELPATGKTKAVGVSNFSINHLKELLASPGNKLTPAANQVEIHPLLPQQELIDFGKKHGIVTEAYSPLGHNGAPLLKNATVQEVAAKYNTGPAQILISWAVKRGYVVLPKSITPARVKSNFELVDLSAEDVQKLLDIAKNEGEKRFINPDWSGFKVFD</sequence>
<dbReference type="PRINTS" id="PR00069">
    <property type="entry name" value="ALDKETRDTASE"/>
</dbReference>
<dbReference type="InterPro" id="IPR020471">
    <property type="entry name" value="AKR"/>
</dbReference>
<dbReference type="PROSITE" id="PS00062">
    <property type="entry name" value="ALDOKETO_REDUCTASE_2"/>
    <property type="match status" value="1"/>
</dbReference>
<dbReference type="GO" id="GO:0016616">
    <property type="term" value="F:oxidoreductase activity, acting on the CH-OH group of donors, NAD or NADP as acceptor"/>
    <property type="evidence" value="ECO:0007669"/>
    <property type="project" value="UniProtKB-ARBA"/>
</dbReference>
<evidence type="ECO:0000256" key="1">
    <source>
        <dbReference type="ARBA" id="ARBA00023002"/>
    </source>
</evidence>
<feature type="site" description="Lowers pKa of active site Tyr" evidence="4">
    <location>
        <position position="75"/>
    </location>
</feature>
<evidence type="ECO:0000256" key="2">
    <source>
        <dbReference type="PIRSR" id="PIRSR000097-1"/>
    </source>
</evidence>
<keyword evidence="7" id="KW-1185">Reference proteome</keyword>
<organism evidence="6 7">
    <name type="scientific">Lachancea mirantina</name>
    <dbReference type="NCBI Taxonomy" id="1230905"/>
    <lineage>
        <taxon>Eukaryota</taxon>
        <taxon>Fungi</taxon>
        <taxon>Dikarya</taxon>
        <taxon>Ascomycota</taxon>
        <taxon>Saccharomycotina</taxon>
        <taxon>Saccharomycetes</taxon>
        <taxon>Saccharomycetales</taxon>
        <taxon>Saccharomycetaceae</taxon>
        <taxon>Lachancea</taxon>
    </lineage>
</organism>
<feature type="domain" description="NADP-dependent oxidoreductase" evidence="5">
    <location>
        <begin position="17"/>
        <end position="280"/>
    </location>
</feature>
<dbReference type="OrthoDB" id="416253at2759"/>
<feature type="binding site" evidence="3">
    <location>
        <position position="106"/>
    </location>
    <ligand>
        <name>substrate</name>
    </ligand>
</feature>
<dbReference type="PANTHER" id="PTHR11732">
    <property type="entry name" value="ALDO/KETO REDUCTASE"/>
    <property type="match status" value="1"/>
</dbReference>
<accession>A0A1G4IMM5</accession>
<dbReference type="SMR" id="A0A1G4IMM5"/>
<protein>
    <submittedName>
        <fullName evidence="6">LAMI_0A01860g1_1</fullName>
    </submittedName>
</protein>
<evidence type="ECO:0000313" key="6">
    <source>
        <dbReference type="EMBL" id="SCU77647.1"/>
    </source>
</evidence>
<dbReference type="PIRSF" id="PIRSF000097">
    <property type="entry name" value="AKR"/>
    <property type="match status" value="1"/>
</dbReference>
<dbReference type="InterPro" id="IPR036812">
    <property type="entry name" value="NAD(P)_OxRdtase_dom_sf"/>
</dbReference>
<dbReference type="PROSITE" id="PS00798">
    <property type="entry name" value="ALDOKETO_REDUCTASE_1"/>
    <property type="match status" value="1"/>
</dbReference>
<dbReference type="FunFam" id="3.20.20.100:FF:000002">
    <property type="entry name" value="2,5-diketo-D-gluconic acid reductase A"/>
    <property type="match status" value="1"/>
</dbReference>
<dbReference type="Pfam" id="PF00248">
    <property type="entry name" value="Aldo_ket_red"/>
    <property type="match status" value="1"/>
</dbReference>